<dbReference type="AlphaFoldDB" id="A0A850ESY0"/>
<dbReference type="PROSITE" id="PS50949">
    <property type="entry name" value="HTH_GNTR"/>
    <property type="match status" value="1"/>
</dbReference>
<proteinExistence type="inferred from homology"/>
<keyword evidence="4" id="KW-0663">Pyridoxal phosphate</keyword>
<dbReference type="FunFam" id="1.10.10.10:FF:000079">
    <property type="entry name" value="GntR family transcriptional regulator"/>
    <property type="match status" value="1"/>
</dbReference>
<dbReference type="Pfam" id="PF00155">
    <property type="entry name" value="Aminotran_1_2"/>
    <property type="match status" value="1"/>
</dbReference>
<dbReference type="InterPro" id="IPR015424">
    <property type="entry name" value="PyrdxlP-dep_Trfase"/>
</dbReference>
<evidence type="ECO:0000256" key="3">
    <source>
        <dbReference type="ARBA" id="ARBA00022576"/>
    </source>
</evidence>
<dbReference type="InterPro" id="IPR051446">
    <property type="entry name" value="HTH_trans_reg/aminotransferase"/>
</dbReference>
<keyword evidence="10" id="KW-1185">Reference proteome</keyword>
<evidence type="ECO:0000256" key="5">
    <source>
        <dbReference type="ARBA" id="ARBA00023015"/>
    </source>
</evidence>
<dbReference type="GO" id="GO:0003677">
    <property type="term" value="F:DNA binding"/>
    <property type="evidence" value="ECO:0007669"/>
    <property type="project" value="UniProtKB-KW"/>
</dbReference>
<dbReference type="Pfam" id="PF00392">
    <property type="entry name" value="GntR"/>
    <property type="match status" value="1"/>
</dbReference>
<dbReference type="InterPro" id="IPR004839">
    <property type="entry name" value="Aminotransferase_I/II_large"/>
</dbReference>
<dbReference type="Gene3D" id="1.10.10.10">
    <property type="entry name" value="Winged helix-like DNA-binding domain superfamily/Winged helix DNA-binding domain"/>
    <property type="match status" value="1"/>
</dbReference>
<dbReference type="PRINTS" id="PR00035">
    <property type="entry name" value="HTHGNTR"/>
</dbReference>
<dbReference type="EMBL" id="JABWCS010000220">
    <property type="protein sequence ID" value="NUU63666.1"/>
    <property type="molecule type" value="Genomic_DNA"/>
</dbReference>
<keyword evidence="6" id="KW-0238">DNA-binding</keyword>
<keyword evidence="9" id="KW-0808">Transferase</keyword>
<dbReference type="CDD" id="cd07377">
    <property type="entry name" value="WHTH_GntR"/>
    <property type="match status" value="1"/>
</dbReference>
<keyword evidence="7" id="KW-0804">Transcription</keyword>
<evidence type="ECO:0000256" key="2">
    <source>
        <dbReference type="ARBA" id="ARBA00005384"/>
    </source>
</evidence>
<dbReference type="Gene3D" id="3.40.640.10">
    <property type="entry name" value="Type I PLP-dependent aspartate aminotransferase-like (Major domain)"/>
    <property type="match status" value="1"/>
</dbReference>
<protein>
    <submittedName>
        <fullName evidence="9">PLP-dependent aminotransferase family protein</fullName>
    </submittedName>
</protein>
<evidence type="ECO:0000313" key="10">
    <source>
        <dbReference type="Proteomes" id="UP000564806"/>
    </source>
</evidence>
<dbReference type="Gene3D" id="3.90.1150.10">
    <property type="entry name" value="Aspartate Aminotransferase, domain 1"/>
    <property type="match status" value="1"/>
</dbReference>
<dbReference type="GO" id="GO:0030170">
    <property type="term" value="F:pyridoxal phosphate binding"/>
    <property type="evidence" value="ECO:0007669"/>
    <property type="project" value="InterPro"/>
</dbReference>
<gene>
    <name evidence="9" type="ORF">HPT30_25270</name>
</gene>
<dbReference type="SUPFAM" id="SSF46785">
    <property type="entry name" value="Winged helix' DNA-binding domain"/>
    <property type="match status" value="1"/>
</dbReference>
<evidence type="ECO:0000259" key="8">
    <source>
        <dbReference type="PROSITE" id="PS50949"/>
    </source>
</evidence>
<dbReference type="RefSeq" id="WP_175374071.1">
    <property type="nucleotide sequence ID" value="NZ_JABWCS010000220.1"/>
</dbReference>
<comment type="caution">
    <text evidence="9">The sequence shown here is derived from an EMBL/GenBank/DDBJ whole genome shotgun (WGS) entry which is preliminary data.</text>
</comment>
<evidence type="ECO:0000256" key="7">
    <source>
        <dbReference type="ARBA" id="ARBA00023163"/>
    </source>
</evidence>
<dbReference type="GO" id="GO:0003700">
    <property type="term" value="F:DNA-binding transcription factor activity"/>
    <property type="evidence" value="ECO:0007669"/>
    <property type="project" value="InterPro"/>
</dbReference>
<dbReference type="InterPro" id="IPR036390">
    <property type="entry name" value="WH_DNA-bd_sf"/>
</dbReference>
<feature type="domain" description="HTH gntR-type" evidence="8">
    <location>
        <begin position="10"/>
        <end position="78"/>
    </location>
</feature>
<keyword evidence="5" id="KW-0805">Transcription regulation</keyword>
<dbReference type="InterPro" id="IPR015422">
    <property type="entry name" value="PyrdxlP-dep_Trfase_small"/>
</dbReference>
<dbReference type="PANTHER" id="PTHR46577:SF2">
    <property type="entry name" value="TRANSCRIPTIONAL REGULATORY PROTEIN"/>
    <property type="match status" value="1"/>
</dbReference>
<name>A0A850ESY0_9BACL</name>
<dbReference type="SUPFAM" id="SSF53383">
    <property type="entry name" value="PLP-dependent transferases"/>
    <property type="match status" value="1"/>
</dbReference>
<evidence type="ECO:0000256" key="6">
    <source>
        <dbReference type="ARBA" id="ARBA00023125"/>
    </source>
</evidence>
<dbReference type="PANTHER" id="PTHR46577">
    <property type="entry name" value="HTH-TYPE TRANSCRIPTIONAL REGULATORY PROTEIN GABR"/>
    <property type="match status" value="1"/>
</dbReference>
<dbReference type="CDD" id="cd00609">
    <property type="entry name" value="AAT_like"/>
    <property type="match status" value="1"/>
</dbReference>
<dbReference type="GO" id="GO:0008483">
    <property type="term" value="F:transaminase activity"/>
    <property type="evidence" value="ECO:0007669"/>
    <property type="project" value="UniProtKB-KW"/>
</dbReference>
<dbReference type="InterPro" id="IPR000524">
    <property type="entry name" value="Tscrpt_reg_HTH_GntR"/>
</dbReference>
<evidence type="ECO:0000256" key="1">
    <source>
        <dbReference type="ARBA" id="ARBA00001933"/>
    </source>
</evidence>
<accession>A0A850ESY0</accession>
<dbReference type="InterPro" id="IPR015421">
    <property type="entry name" value="PyrdxlP-dep_Trfase_major"/>
</dbReference>
<evidence type="ECO:0000313" key="9">
    <source>
        <dbReference type="EMBL" id="NUU63666.1"/>
    </source>
</evidence>
<organism evidence="9 10">
    <name type="scientific">Paenibacillus agri</name>
    <dbReference type="NCBI Taxonomy" id="2744309"/>
    <lineage>
        <taxon>Bacteria</taxon>
        <taxon>Bacillati</taxon>
        <taxon>Bacillota</taxon>
        <taxon>Bacilli</taxon>
        <taxon>Bacillales</taxon>
        <taxon>Paenibacillaceae</taxon>
        <taxon>Paenibacillus</taxon>
    </lineage>
</organism>
<reference evidence="9" key="1">
    <citation type="submission" date="2020-06" db="EMBL/GenBank/DDBJ databases">
        <title>Paenibacillus sp. nov., isolated from soil.</title>
        <authorList>
            <person name="Seo Y.L."/>
        </authorList>
    </citation>
    <scope>NUCLEOTIDE SEQUENCE [LARGE SCALE GENOMIC DNA]</scope>
    <source>
        <strain evidence="9">JW14</strain>
    </source>
</reference>
<evidence type="ECO:0000256" key="4">
    <source>
        <dbReference type="ARBA" id="ARBA00022898"/>
    </source>
</evidence>
<dbReference type="Proteomes" id="UP000564806">
    <property type="component" value="Unassembled WGS sequence"/>
</dbReference>
<comment type="cofactor">
    <cofactor evidence="1">
        <name>pyridoxal 5'-phosphate</name>
        <dbReference type="ChEBI" id="CHEBI:597326"/>
    </cofactor>
</comment>
<dbReference type="InterPro" id="IPR036388">
    <property type="entry name" value="WH-like_DNA-bd_sf"/>
</dbReference>
<sequence>MWKPNRQSNRPVYLQIADLLGEKIAQGEYPPGSKLPSERKLAEQYKVNRSTVVLAYSELRSQGVIETRPGSGTLVSPFRQRSVPPTPSWQAYADSGNFLPNLPLLRRVREALEHDPGLIDFASGKLSLELVPSDEINRIIAEYRYSPHEGPDLPQGYLPLRQALADFLARYRGIQTTPDSIMVTSGSQQSLHLITQCLLSPGDAIGVESPSFFRSLSMFQSAGLRLFRLPVDDQGICPDSLRTLHRKHRIKMLFINPNFQNPTGTLLSRERRKLLLETASELRLPVVEDDPLGLTGYNGEQAFPLKSEDTASGMLYTGSFSRIAAPGLHIGWIVAPKSILSRLADARRQMDLGFSIIPQHIAAEFMSSPAFVSHLELLRQRLLYKRNLTISALERELPGIVNFNKPEGGIYLWCKLPGEINESRLLEAALQRGIAFVPGGVYGAESGYLRLAYSRPPDQDIVPGITGLADAVRAELQK</sequence>
<dbReference type="SMART" id="SM00345">
    <property type="entry name" value="HTH_GNTR"/>
    <property type="match status" value="1"/>
</dbReference>
<keyword evidence="3 9" id="KW-0032">Aminotransferase</keyword>
<comment type="similarity">
    <text evidence="2">In the C-terminal section; belongs to the class-I pyridoxal-phosphate-dependent aminotransferase family.</text>
</comment>